<proteinExistence type="predicted"/>
<dbReference type="RefSeq" id="WP_066827652.1">
    <property type="nucleotide sequence ID" value="NZ_LTBA01000107.1"/>
</dbReference>
<accession>A0A151AKF4</accession>
<keyword evidence="2" id="KW-0732">Signal</keyword>
<feature type="coiled-coil region" evidence="1">
    <location>
        <begin position="37"/>
        <end position="64"/>
    </location>
</feature>
<evidence type="ECO:0000256" key="2">
    <source>
        <dbReference type="SAM" id="SignalP"/>
    </source>
</evidence>
<keyword evidence="4" id="KW-1185">Reference proteome</keyword>
<feature type="signal peptide" evidence="2">
    <location>
        <begin position="1"/>
        <end position="24"/>
    </location>
</feature>
<organism evidence="3 4">
    <name type="scientific">Clostridium tepidiprofundi DSM 19306</name>
    <dbReference type="NCBI Taxonomy" id="1121338"/>
    <lineage>
        <taxon>Bacteria</taxon>
        <taxon>Bacillati</taxon>
        <taxon>Bacillota</taxon>
        <taxon>Clostridia</taxon>
        <taxon>Eubacteriales</taxon>
        <taxon>Clostridiaceae</taxon>
        <taxon>Clostridium</taxon>
    </lineage>
</organism>
<feature type="chain" id="PRO_5007577678" description="Lipoprotein" evidence="2">
    <location>
        <begin position="25"/>
        <end position="270"/>
    </location>
</feature>
<evidence type="ECO:0000313" key="4">
    <source>
        <dbReference type="Proteomes" id="UP000075531"/>
    </source>
</evidence>
<evidence type="ECO:0000256" key="1">
    <source>
        <dbReference type="SAM" id="Coils"/>
    </source>
</evidence>
<dbReference type="PATRIC" id="fig|1121338.3.peg.2929"/>
<gene>
    <name evidence="3" type="ORF">CLTEP_27800</name>
</gene>
<dbReference type="Proteomes" id="UP000075531">
    <property type="component" value="Unassembled WGS sequence"/>
</dbReference>
<keyword evidence="1" id="KW-0175">Coiled coil</keyword>
<protein>
    <recommendedName>
        <fullName evidence="5">Lipoprotein</fullName>
    </recommendedName>
</protein>
<evidence type="ECO:0000313" key="3">
    <source>
        <dbReference type="EMBL" id="KYH28020.1"/>
    </source>
</evidence>
<dbReference type="PROSITE" id="PS51257">
    <property type="entry name" value="PROKAR_LIPOPROTEIN"/>
    <property type="match status" value="1"/>
</dbReference>
<reference evidence="3 4" key="1">
    <citation type="submission" date="2016-02" db="EMBL/GenBank/DDBJ databases">
        <title>Genome sequence of Clostridium tepidiprofundi DSM 19306.</title>
        <authorList>
            <person name="Poehlein A."/>
            <person name="Daniel R."/>
        </authorList>
    </citation>
    <scope>NUCLEOTIDE SEQUENCE [LARGE SCALE GENOMIC DNA]</scope>
    <source>
        <strain evidence="3 4">DSM 19306</strain>
    </source>
</reference>
<dbReference type="AlphaFoldDB" id="A0A151AKF4"/>
<evidence type="ECO:0008006" key="5">
    <source>
        <dbReference type="Google" id="ProtNLM"/>
    </source>
</evidence>
<name>A0A151AKF4_9CLOT</name>
<dbReference type="EMBL" id="LTBA01000107">
    <property type="protein sequence ID" value="KYH28020.1"/>
    <property type="molecule type" value="Genomic_DNA"/>
</dbReference>
<comment type="caution">
    <text evidence="3">The sequence shown here is derived from an EMBL/GenBank/DDBJ whole genome shotgun (WGS) entry which is preliminary data.</text>
</comment>
<sequence>MKKRNISFLLLSSIIVMLIGCNNAKTINQSANNSLINKVKEEQIKNSQEKSIEEKKEFNEINKELFTQNNDAFAKSVSYGKDFFIINDFVGEEVYLYENYEFLYNLKERFDTVLISPNADIFIGAKRDYKSKNFSIIKQSIKGDIKQSLFYKSDTPINLIKWTEEGIYFRKDAWDEMERVEDENIYLLKINGEIEKALDAETVYNKEILDILGDWVLVRDYKNKKLYKLNLKTKESVDIKGLKATIDIHEVFFYGSTEVLTFCVEVSHLL</sequence>